<feature type="coiled-coil region" evidence="2">
    <location>
        <begin position="21"/>
        <end position="48"/>
    </location>
</feature>
<keyword evidence="2" id="KW-0175">Coiled coil</keyword>
<proteinExistence type="inferred from homology"/>
<accession>A0ABT7A0Q5</accession>
<dbReference type="NCBIfam" id="TIGR03930">
    <property type="entry name" value="WXG100_ESAT6"/>
    <property type="match status" value="1"/>
</dbReference>
<evidence type="ECO:0000313" key="3">
    <source>
        <dbReference type="EMBL" id="MDJ1134910.1"/>
    </source>
</evidence>
<sequence length="106" mass="12300">MPDNLTDGYIYVSYSHVDNAVDDMRLQTREIEKIINSLNDELQALKNSWEGEDRAVYDEKQAAWNQAVTNMATWLNSNASTLNDIRDLYSQNERQQTQSWQDVKIG</sequence>
<dbReference type="Gene3D" id="1.10.287.1060">
    <property type="entry name" value="ESAT-6-like"/>
    <property type="match status" value="1"/>
</dbReference>
<evidence type="ECO:0000256" key="1">
    <source>
        <dbReference type="RuleBase" id="RU362001"/>
    </source>
</evidence>
<gene>
    <name evidence="3" type="ORF">NMN56_023715</name>
</gene>
<dbReference type="EMBL" id="JANCPR020000024">
    <property type="protein sequence ID" value="MDJ1134910.1"/>
    <property type="molecule type" value="Genomic_DNA"/>
</dbReference>
<comment type="similarity">
    <text evidence="1">Belongs to the WXG100 family.</text>
</comment>
<organism evidence="3 4">
    <name type="scientific">Streptomyces iconiensis</name>
    <dbReference type="NCBI Taxonomy" id="1384038"/>
    <lineage>
        <taxon>Bacteria</taxon>
        <taxon>Bacillati</taxon>
        <taxon>Actinomycetota</taxon>
        <taxon>Actinomycetes</taxon>
        <taxon>Kitasatosporales</taxon>
        <taxon>Streptomycetaceae</taxon>
        <taxon>Streptomyces</taxon>
    </lineage>
</organism>
<reference evidence="3 4" key="1">
    <citation type="submission" date="2023-05" db="EMBL/GenBank/DDBJ databases">
        <title>Streptantibioticus silvisoli sp. nov., acidotolerant actinomycetes 1 from pine litter.</title>
        <authorList>
            <person name="Swiecimska M."/>
            <person name="Golinska P."/>
            <person name="Sangal V."/>
            <person name="Wachnowicz B."/>
            <person name="Goodfellow M."/>
        </authorList>
    </citation>
    <scope>NUCLEOTIDE SEQUENCE [LARGE SCALE GENOMIC DNA]</scope>
    <source>
        <strain evidence="3 4">DSM 42109</strain>
    </source>
</reference>
<keyword evidence="4" id="KW-1185">Reference proteome</keyword>
<dbReference type="InterPro" id="IPR036689">
    <property type="entry name" value="ESAT-6-like_sf"/>
</dbReference>
<evidence type="ECO:0000256" key="2">
    <source>
        <dbReference type="SAM" id="Coils"/>
    </source>
</evidence>
<comment type="caution">
    <text evidence="3">The sequence shown here is derived from an EMBL/GenBank/DDBJ whole genome shotgun (WGS) entry which is preliminary data.</text>
</comment>
<dbReference type="Pfam" id="PF06013">
    <property type="entry name" value="WXG100"/>
    <property type="match status" value="1"/>
</dbReference>
<dbReference type="RefSeq" id="WP_274045704.1">
    <property type="nucleotide sequence ID" value="NZ_JANCPR020000024.1"/>
</dbReference>
<dbReference type="Proteomes" id="UP001214441">
    <property type="component" value="Unassembled WGS sequence"/>
</dbReference>
<name>A0ABT7A0Q5_9ACTN</name>
<protein>
    <recommendedName>
        <fullName evidence="1">ESAT-6-like protein</fullName>
    </recommendedName>
</protein>
<evidence type="ECO:0000313" key="4">
    <source>
        <dbReference type="Proteomes" id="UP001214441"/>
    </source>
</evidence>
<dbReference type="InterPro" id="IPR010310">
    <property type="entry name" value="T7SS_ESAT-6-like"/>
</dbReference>
<dbReference type="SUPFAM" id="SSF140453">
    <property type="entry name" value="EsxAB dimer-like"/>
    <property type="match status" value="1"/>
</dbReference>